<name>A0AAD9G441_9STRA</name>
<keyword evidence="3" id="KW-1185">Reference proteome</keyword>
<comment type="caution">
    <text evidence="2">The sequence shown here is derived from an EMBL/GenBank/DDBJ whole genome shotgun (WGS) entry which is preliminary data.</text>
</comment>
<evidence type="ECO:0000256" key="1">
    <source>
        <dbReference type="SAM" id="Phobius"/>
    </source>
</evidence>
<organism evidence="2 3">
    <name type="scientific">Phytophthora citrophthora</name>
    <dbReference type="NCBI Taxonomy" id="4793"/>
    <lineage>
        <taxon>Eukaryota</taxon>
        <taxon>Sar</taxon>
        <taxon>Stramenopiles</taxon>
        <taxon>Oomycota</taxon>
        <taxon>Peronosporomycetes</taxon>
        <taxon>Peronosporales</taxon>
        <taxon>Peronosporaceae</taxon>
        <taxon>Phytophthora</taxon>
    </lineage>
</organism>
<evidence type="ECO:0000313" key="3">
    <source>
        <dbReference type="Proteomes" id="UP001259832"/>
    </source>
</evidence>
<evidence type="ECO:0000313" key="2">
    <source>
        <dbReference type="EMBL" id="KAK1931729.1"/>
    </source>
</evidence>
<keyword evidence="1" id="KW-1133">Transmembrane helix</keyword>
<proteinExistence type="predicted"/>
<keyword evidence="1" id="KW-0812">Transmembrane</keyword>
<feature type="transmembrane region" description="Helical" evidence="1">
    <location>
        <begin position="29"/>
        <end position="48"/>
    </location>
</feature>
<accession>A0AAD9G441</accession>
<protein>
    <submittedName>
        <fullName evidence="2">Uncharacterized protein</fullName>
    </submittedName>
</protein>
<gene>
    <name evidence="2" type="ORF">P3T76_012661</name>
</gene>
<dbReference type="AlphaFoldDB" id="A0AAD9G441"/>
<sequence>MAKSSEDTAALAEQLHQERKKLTLFRRPFSVLYHSSIVFLRFLTWLALRVQQPGATGIANLRPLRAASITATLDGVGDGRVFIVEFGGILHEGLVIIGGLVQLI</sequence>
<dbReference type="Proteomes" id="UP001259832">
    <property type="component" value="Unassembled WGS sequence"/>
</dbReference>
<keyword evidence="1" id="KW-0472">Membrane</keyword>
<reference evidence="2" key="1">
    <citation type="submission" date="2023-08" db="EMBL/GenBank/DDBJ databases">
        <title>Reference Genome Resource for the Citrus Pathogen Phytophthora citrophthora.</title>
        <authorList>
            <person name="Moller H."/>
            <person name="Coetzee B."/>
            <person name="Rose L.J."/>
            <person name="Van Niekerk J.M."/>
        </authorList>
    </citation>
    <scope>NUCLEOTIDE SEQUENCE</scope>
    <source>
        <strain evidence="2">STE-U-9442</strain>
    </source>
</reference>
<dbReference type="EMBL" id="JASMQC010000032">
    <property type="protein sequence ID" value="KAK1931729.1"/>
    <property type="molecule type" value="Genomic_DNA"/>
</dbReference>